<organism evidence="16 17">
    <name type="scientific">Hippocampus comes</name>
    <name type="common">Tiger tail seahorse</name>
    <dbReference type="NCBI Taxonomy" id="109280"/>
    <lineage>
        <taxon>Eukaryota</taxon>
        <taxon>Metazoa</taxon>
        <taxon>Chordata</taxon>
        <taxon>Craniata</taxon>
        <taxon>Vertebrata</taxon>
        <taxon>Euteleostomi</taxon>
        <taxon>Actinopterygii</taxon>
        <taxon>Neopterygii</taxon>
        <taxon>Teleostei</taxon>
        <taxon>Neoteleostei</taxon>
        <taxon>Acanthomorphata</taxon>
        <taxon>Syngnathiaria</taxon>
        <taxon>Syngnathiformes</taxon>
        <taxon>Syngnathoidei</taxon>
        <taxon>Syngnathidae</taxon>
        <taxon>Hippocampus</taxon>
    </lineage>
</organism>
<comment type="subunit">
    <text evidence="10">Homodimer. Interacts with E2F1. Interacts with (acetylated) STAT3; promoting STAT3 recruitment to chromatin. Interacts with CTCF; promoting BRD2 recruitment to chromatin.</text>
</comment>
<accession>A0A3Q2XQ35</accession>
<keyword evidence="17" id="KW-1185">Reference proteome</keyword>
<keyword evidence="13" id="KW-0812">Transmembrane</keyword>
<evidence type="ECO:0000256" key="9">
    <source>
        <dbReference type="ARBA" id="ARBA00040998"/>
    </source>
</evidence>
<dbReference type="GO" id="GO:0006338">
    <property type="term" value="P:chromatin remodeling"/>
    <property type="evidence" value="ECO:0007669"/>
    <property type="project" value="TreeGrafter"/>
</dbReference>
<evidence type="ECO:0000256" key="12">
    <source>
        <dbReference type="SAM" id="MobiDB-lite"/>
    </source>
</evidence>
<dbReference type="OMA" id="MINERES"/>
<evidence type="ECO:0000256" key="2">
    <source>
        <dbReference type="ARBA" id="ARBA00004286"/>
    </source>
</evidence>
<name>A0A3Q2XQ35_HIPCM</name>
<evidence type="ECO:0000256" key="13">
    <source>
        <dbReference type="SAM" id="Phobius"/>
    </source>
</evidence>
<dbReference type="SMART" id="SM00297">
    <property type="entry name" value="BROMO"/>
    <property type="match status" value="2"/>
</dbReference>
<dbReference type="FunFam" id="1.20.920.10:FF:000002">
    <property type="entry name" value="Bromodomain-containing protein 4"/>
    <property type="match status" value="1"/>
</dbReference>
<evidence type="ECO:0000256" key="11">
    <source>
        <dbReference type="PROSITE-ProRule" id="PRU00035"/>
    </source>
</evidence>
<keyword evidence="13" id="KW-1133">Transmembrane helix</keyword>
<feature type="region of interest" description="Disordered" evidence="12">
    <location>
        <begin position="548"/>
        <end position="574"/>
    </location>
</feature>
<dbReference type="Ensembl" id="ENSHCOT00000003024.1">
    <property type="protein sequence ID" value="ENSHCOP00000006830.1"/>
    <property type="gene ID" value="ENSHCOG00000008693.1"/>
</dbReference>
<evidence type="ECO:0000256" key="1">
    <source>
        <dbReference type="ARBA" id="ARBA00004123"/>
    </source>
</evidence>
<feature type="region of interest" description="Disordered" evidence="12">
    <location>
        <begin position="217"/>
        <end position="244"/>
    </location>
</feature>
<keyword evidence="4" id="KW-0677">Repeat</keyword>
<feature type="compositionally biased region" description="Basic residues" evidence="12">
    <location>
        <begin position="443"/>
        <end position="454"/>
    </location>
</feature>
<dbReference type="InterPro" id="IPR001487">
    <property type="entry name" value="Bromodomain"/>
</dbReference>
<dbReference type="AlphaFoldDB" id="A0A3Q2XQ35"/>
<dbReference type="InterPro" id="IPR050935">
    <property type="entry name" value="Bromo_chromatin_reader"/>
</dbReference>
<dbReference type="GO" id="GO:0005634">
    <property type="term" value="C:nucleus"/>
    <property type="evidence" value="ECO:0007669"/>
    <property type="project" value="UniProtKB-SubCell"/>
</dbReference>
<dbReference type="STRING" id="109280.ENSHCOP00000006830"/>
<keyword evidence="7" id="KW-0804">Transcription</keyword>
<keyword evidence="6 11" id="KW-0103">Bromodomain</keyword>
<dbReference type="InterPro" id="IPR018359">
    <property type="entry name" value="Bromodomain_CS"/>
</dbReference>
<keyword evidence="13" id="KW-0472">Membrane</keyword>
<dbReference type="InterPro" id="IPR036427">
    <property type="entry name" value="Bromodomain-like_sf"/>
</dbReference>
<dbReference type="Pfam" id="PF00439">
    <property type="entry name" value="Bromodomain"/>
    <property type="match status" value="2"/>
</dbReference>
<evidence type="ECO:0000256" key="3">
    <source>
        <dbReference type="ARBA" id="ARBA00022454"/>
    </source>
</evidence>
<dbReference type="PROSITE" id="PS50014">
    <property type="entry name" value="BROMODOMAIN_2"/>
    <property type="match status" value="2"/>
</dbReference>
<keyword evidence="5" id="KW-0805">Transcription regulation</keyword>
<evidence type="ECO:0000259" key="15">
    <source>
        <dbReference type="PROSITE" id="PS50014"/>
    </source>
</evidence>
<evidence type="ECO:0000256" key="8">
    <source>
        <dbReference type="ARBA" id="ARBA00023242"/>
    </source>
</evidence>
<reference evidence="16" key="2">
    <citation type="submission" date="2025-09" db="UniProtKB">
        <authorList>
            <consortium name="Ensembl"/>
        </authorList>
    </citation>
    <scope>IDENTIFICATION</scope>
</reference>
<evidence type="ECO:0000256" key="6">
    <source>
        <dbReference type="ARBA" id="ARBA00023117"/>
    </source>
</evidence>
<dbReference type="CDD" id="cd05498">
    <property type="entry name" value="Bromo_Brdt_II_like"/>
    <property type="match status" value="1"/>
</dbReference>
<evidence type="ECO:0000256" key="14">
    <source>
        <dbReference type="SAM" id="SignalP"/>
    </source>
</evidence>
<evidence type="ECO:0000256" key="4">
    <source>
        <dbReference type="ARBA" id="ARBA00022737"/>
    </source>
</evidence>
<comment type="subcellular location">
    <subcellularLocation>
        <location evidence="2">Chromosome</location>
    </subcellularLocation>
    <subcellularLocation>
        <location evidence="1">Nucleus</location>
    </subcellularLocation>
</comment>
<keyword evidence="3" id="KW-0158">Chromosome</keyword>
<keyword evidence="14" id="KW-0732">Signal</keyword>
<feature type="domain" description="Bromo" evidence="15">
    <location>
        <begin position="49"/>
        <end position="121"/>
    </location>
</feature>
<dbReference type="PROSITE" id="PS00633">
    <property type="entry name" value="BROMODOMAIN_1"/>
    <property type="match status" value="2"/>
</dbReference>
<dbReference type="Proteomes" id="UP000264820">
    <property type="component" value="Unplaced"/>
</dbReference>
<sequence>MSTSILMLTFICPDANGNPPPPEVANPKRPGRTTNQLQYLEKTVVKTLWRHQFSWPFRQPVDAVALRLPDYYTIIKNPMDMGTIKRRLQNKYYWKAMECVQDFNTMFTNCYVYNKPGDDIVFMAQTLEKLFLLEVAKMPTDECEVLQVAAKEEAKGKKSNGGSLKPRPVMAEAVFQQTASVVPPDAPRPVSPVRIAPQMDESIKKALKRKMEPVPSAVTSSVSEAPASCAPPARTGSGRPIKVPKKDLSHVEDMRAKLPEPLRHCDAILKEMFSKRHYAYAWPFYTPVDTVALALHDYHDIIKQPMDLGTIKKKMEQREYAFAKEFAADVRLMFSNCYKYNPPAHEVVYMARKLQEVFEARYAKVPQEPAERCVPAHHWLDKLQGDCVGNLPAAYSASGNESESSSGTESSSQEVATQLANLEEKLKAVSAQLRRLTQDPLMKPKKKDKLKKERRAKEKDITRLKHKSSKYQSIMEKNSKTSTLYVPFSMNYLFFVITVFFLFFFFVRHLFFFLDSHYVRLTPQSFVSFPGKQAESPDFICPSALNSSSSFSSPSCSSSSSSPSSDSGHSSSGEPLCCCHCGTLV</sequence>
<dbReference type="InterPro" id="IPR043508">
    <property type="entry name" value="Bromo_Brdt_I"/>
</dbReference>
<proteinExistence type="predicted"/>
<protein>
    <recommendedName>
        <fullName evidence="9">Bromodomain-containing protein 2</fullName>
    </recommendedName>
</protein>
<feature type="signal peptide" evidence="14">
    <location>
        <begin position="1"/>
        <end position="17"/>
    </location>
</feature>
<feature type="compositionally biased region" description="Low complexity" evidence="12">
    <location>
        <begin position="548"/>
        <end position="572"/>
    </location>
</feature>
<dbReference type="PANTHER" id="PTHR22880:SF240">
    <property type="entry name" value="BROMODOMAIN-CONTAINING PROTEIN 2"/>
    <property type="match status" value="1"/>
</dbReference>
<evidence type="ECO:0000256" key="10">
    <source>
        <dbReference type="ARBA" id="ARBA00046861"/>
    </source>
</evidence>
<feature type="region of interest" description="Disordered" evidence="12">
    <location>
        <begin position="442"/>
        <end position="462"/>
    </location>
</feature>
<evidence type="ECO:0000256" key="5">
    <source>
        <dbReference type="ARBA" id="ARBA00023015"/>
    </source>
</evidence>
<dbReference type="SUPFAM" id="SSF47370">
    <property type="entry name" value="Bromodomain"/>
    <property type="match status" value="2"/>
</dbReference>
<evidence type="ECO:0000256" key="7">
    <source>
        <dbReference type="ARBA" id="ARBA00023163"/>
    </source>
</evidence>
<dbReference type="GO" id="GO:0006355">
    <property type="term" value="P:regulation of DNA-templated transcription"/>
    <property type="evidence" value="ECO:0007669"/>
    <property type="project" value="TreeGrafter"/>
</dbReference>
<dbReference type="Gene3D" id="1.20.920.10">
    <property type="entry name" value="Bromodomain-like"/>
    <property type="match status" value="2"/>
</dbReference>
<keyword evidence="8" id="KW-0539">Nucleus</keyword>
<reference evidence="16" key="1">
    <citation type="submission" date="2025-08" db="UniProtKB">
        <authorList>
            <consortium name="Ensembl"/>
        </authorList>
    </citation>
    <scope>IDENTIFICATION</scope>
</reference>
<dbReference type="GeneTree" id="ENSGT00940000166414"/>
<evidence type="ECO:0000313" key="16">
    <source>
        <dbReference type="Ensembl" id="ENSHCOP00000006830.1"/>
    </source>
</evidence>
<dbReference type="InterPro" id="IPR043509">
    <property type="entry name" value="Bromo_Brdt_II"/>
</dbReference>
<dbReference type="CDD" id="cd05497">
    <property type="entry name" value="Bromo_Brdt_I_like"/>
    <property type="match status" value="1"/>
</dbReference>
<feature type="domain" description="Bromo" evidence="15">
    <location>
        <begin position="276"/>
        <end position="348"/>
    </location>
</feature>
<dbReference type="GO" id="GO:0000785">
    <property type="term" value="C:chromatin"/>
    <property type="evidence" value="ECO:0007669"/>
    <property type="project" value="TreeGrafter"/>
</dbReference>
<evidence type="ECO:0000313" key="17">
    <source>
        <dbReference type="Proteomes" id="UP000264820"/>
    </source>
</evidence>
<dbReference type="PRINTS" id="PR00503">
    <property type="entry name" value="BROMODOMAIN"/>
</dbReference>
<dbReference type="PANTHER" id="PTHR22880">
    <property type="entry name" value="FALZ-RELATED BROMODOMAIN-CONTAINING PROTEINS"/>
    <property type="match status" value="1"/>
</dbReference>
<feature type="chain" id="PRO_5018686106" description="Bromodomain-containing protein 2" evidence="14">
    <location>
        <begin position="18"/>
        <end position="585"/>
    </location>
</feature>
<feature type="transmembrane region" description="Helical" evidence="13">
    <location>
        <begin position="492"/>
        <end position="514"/>
    </location>
</feature>
<dbReference type="FunFam" id="1.20.920.10:FF:000003">
    <property type="entry name" value="Bromodomain-containing protein 2"/>
    <property type="match status" value="1"/>
</dbReference>